<dbReference type="GO" id="GO:0009307">
    <property type="term" value="P:DNA restriction-modification system"/>
    <property type="evidence" value="ECO:0007669"/>
    <property type="project" value="InterPro"/>
</dbReference>
<sequence length="234" mass="26265">MARRKKSDPLDQLLGLLIVGPFLVVLYYTKSWQMGLAVSGLIFGLILGYRILSSMKAKERLRMSGINQIDEMDGFQFEYYLDQLFKSHGYKSKVTSSVGDYGADLIVEKNGQKIAIQAKRYSKPVGIKAVQEIAAAVSYYSADQGWVITNNGYTKQAEQMATSTNVKLIARDELVTMMLKMNPNANVIAKQTLETVEAKKIRCKCDSTMSVKQGKYGRFYGCDSYPRCTNIKKL</sequence>
<dbReference type="Proteomes" id="UP000180175">
    <property type="component" value="Chromosome"/>
</dbReference>
<reference evidence="4 6" key="1">
    <citation type="submission" date="2016-10" db="EMBL/GenBank/DDBJ databases">
        <title>Draft genome sequences of four alkaliphilic bacteria belonging to the Anaerobacillus genus.</title>
        <authorList>
            <person name="Bassil N.M."/>
            <person name="Lloyd J.R."/>
        </authorList>
    </citation>
    <scope>NUCLEOTIDE SEQUENCE [LARGE SCALE GENOMIC DNA]</scope>
    <source>
        <strain evidence="4 6">NB2006</strain>
    </source>
</reference>
<dbReference type="GO" id="GO:0006265">
    <property type="term" value="P:DNA topological change"/>
    <property type="evidence" value="ECO:0007669"/>
    <property type="project" value="InterPro"/>
</dbReference>
<name>A0A1S2L177_9BACI</name>
<keyword evidence="1" id="KW-0812">Transmembrane</keyword>
<feature type="domain" description="Restriction endonuclease type IV Mrr" evidence="3">
    <location>
        <begin position="69"/>
        <end position="178"/>
    </location>
</feature>
<feature type="domain" description="DNA topoisomerase type IA zn finger" evidence="2">
    <location>
        <begin position="204"/>
        <end position="234"/>
    </location>
</feature>
<dbReference type="GO" id="GO:0005694">
    <property type="term" value="C:chromosome"/>
    <property type="evidence" value="ECO:0007669"/>
    <property type="project" value="InterPro"/>
</dbReference>
<feature type="transmembrane region" description="Helical" evidence="1">
    <location>
        <begin position="12"/>
        <end position="28"/>
    </location>
</feature>
<organism evidence="4 6">
    <name type="scientific">Anaerobacillus isosaccharinicus</name>
    <dbReference type="NCBI Taxonomy" id="1532552"/>
    <lineage>
        <taxon>Bacteria</taxon>
        <taxon>Bacillati</taxon>
        <taxon>Bacillota</taxon>
        <taxon>Bacilli</taxon>
        <taxon>Bacillales</taxon>
        <taxon>Bacillaceae</taxon>
        <taxon>Anaerobacillus</taxon>
    </lineage>
</organism>
<dbReference type="InterPro" id="IPR011856">
    <property type="entry name" value="tRNA_endonuc-like_dom_sf"/>
</dbReference>
<dbReference type="GO" id="GO:0003677">
    <property type="term" value="F:DNA binding"/>
    <property type="evidence" value="ECO:0007669"/>
    <property type="project" value="InterPro"/>
</dbReference>
<dbReference type="Pfam" id="PF04471">
    <property type="entry name" value="Mrr_cat"/>
    <property type="match status" value="1"/>
</dbReference>
<keyword evidence="5" id="KW-0540">Nuclease</keyword>
<evidence type="ECO:0000259" key="3">
    <source>
        <dbReference type="Pfam" id="PF04471"/>
    </source>
</evidence>
<keyword evidence="1" id="KW-0472">Membrane</keyword>
<dbReference type="GO" id="GO:0003916">
    <property type="term" value="F:DNA topoisomerase activity"/>
    <property type="evidence" value="ECO:0007669"/>
    <property type="project" value="InterPro"/>
</dbReference>
<dbReference type="AlphaFoldDB" id="A0A1S2L177"/>
<dbReference type="KEGG" id="aia:AWH56_008570"/>
<keyword evidence="1" id="KW-1133">Transmembrane helix</keyword>
<keyword evidence="5" id="KW-0255">Endonuclease</keyword>
<reference evidence="5 6" key="3">
    <citation type="journal article" date="2019" name="Int. J. Syst. Evol. Microbiol.">
        <title>Anaerobacillus isosaccharinicus sp. nov., an alkaliphilic bacterium which degrades isosaccharinic acid.</title>
        <authorList>
            <person name="Bassil N.M."/>
            <person name="Lloyd J.R."/>
        </authorList>
    </citation>
    <scope>NUCLEOTIDE SEQUENCE [LARGE SCALE GENOMIC DNA]</scope>
    <source>
        <strain evidence="5 6">NB2006</strain>
    </source>
</reference>
<dbReference type="Pfam" id="PF01396">
    <property type="entry name" value="Zn_ribbon_Top1"/>
    <property type="match status" value="1"/>
</dbReference>
<reference evidence="5 6" key="2">
    <citation type="journal article" date="2017" name="Genome Announc.">
        <title>Draft Genome Sequences of Four Alkaliphilic Bacteria Belonging to the Anaerobacillus Genus.</title>
        <authorList>
            <person name="Bassil N.M."/>
            <person name="Lloyd J.R."/>
        </authorList>
    </citation>
    <scope>NUCLEOTIDE SEQUENCE [LARGE SCALE GENOMIC DNA]</scope>
    <source>
        <strain evidence="5 6">NB2006</strain>
    </source>
</reference>
<dbReference type="EMBL" id="CP063356">
    <property type="protein sequence ID" value="QOY38535.1"/>
    <property type="molecule type" value="Genomic_DNA"/>
</dbReference>
<keyword evidence="5" id="KW-0378">Hydrolase</keyword>
<feature type="transmembrane region" description="Helical" evidence="1">
    <location>
        <begin position="34"/>
        <end position="52"/>
    </location>
</feature>
<proteinExistence type="predicted"/>
<dbReference type="EMBL" id="LQXD01000186">
    <property type="protein sequence ID" value="OIJ06126.1"/>
    <property type="molecule type" value="Genomic_DNA"/>
</dbReference>
<dbReference type="SUPFAM" id="SSF52980">
    <property type="entry name" value="Restriction endonuclease-like"/>
    <property type="match status" value="1"/>
</dbReference>
<gene>
    <name evidence="5" type="ORF">AWH56_008570</name>
    <name evidence="4" type="ORF">AWH56_21320</name>
</gene>
<dbReference type="Gene3D" id="3.40.1350.10">
    <property type="match status" value="1"/>
</dbReference>
<dbReference type="OrthoDB" id="9797274at2"/>
<dbReference type="Gene3D" id="3.30.65.10">
    <property type="entry name" value="Bacterial Topoisomerase I, domain 1"/>
    <property type="match status" value="1"/>
</dbReference>
<protein>
    <submittedName>
        <fullName evidence="5">Restriction endonuclease</fullName>
    </submittedName>
</protein>
<dbReference type="InterPro" id="IPR052906">
    <property type="entry name" value="Type_IV_Methyl-Rstrct_Enzyme"/>
</dbReference>
<dbReference type="InterPro" id="IPR013498">
    <property type="entry name" value="Topo_IA_Znf"/>
</dbReference>
<dbReference type="SUPFAM" id="SSF57783">
    <property type="entry name" value="Zinc beta-ribbon"/>
    <property type="match status" value="1"/>
</dbReference>
<evidence type="ECO:0000259" key="2">
    <source>
        <dbReference type="Pfam" id="PF01396"/>
    </source>
</evidence>
<dbReference type="RefSeq" id="WP_071318944.1">
    <property type="nucleotide sequence ID" value="NZ_CP063356.2"/>
</dbReference>
<accession>A0A1S2L177</accession>
<dbReference type="InterPro" id="IPR011335">
    <property type="entry name" value="Restrct_endonuc-II-like"/>
</dbReference>
<dbReference type="PANTHER" id="PTHR30015">
    <property type="entry name" value="MRR RESTRICTION SYSTEM PROTEIN"/>
    <property type="match status" value="1"/>
</dbReference>
<dbReference type="PANTHER" id="PTHR30015:SF6">
    <property type="entry name" value="SLL1429 PROTEIN"/>
    <property type="match status" value="1"/>
</dbReference>
<reference evidence="5" key="4">
    <citation type="submission" date="2020-10" db="EMBL/GenBank/DDBJ databases">
        <authorList>
            <person name="Bassil N.M."/>
            <person name="Lloyd J.R."/>
        </authorList>
    </citation>
    <scope>NUCLEOTIDE SEQUENCE</scope>
    <source>
        <strain evidence="5">NB2006</strain>
    </source>
</reference>
<dbReference type="InterPro" id="IPR007560">
    <property type="entry name" value="Restrct_endonuc_IV_Mrr"/>
</dbReference>
<evidence type="ECO:0000313" key="4">
    <source>
        <dbReference type="EMBL" id="OIJ06126.1"/>
    </source>
</evidence>
<evidence type="ECO:0000256" key="1">
    <source>
        <dbReference type="SAM" id="Phobius"/>
    </source>
</evidence>
<evidence type="ECO:0000313" key="6">
    <source>
        <dbReference type="Proteomes" id="UP000180175"/>
    </source>
</evidence>
<evidence type="ECO:0000313" key="5">
    <source>
        <dbReference type="EMBL" id="QOY38535.1"/>
    </source>
</evidence>
<dbReference type="GO" id="GO:0015666">
    <property type="term" value="F:restriction endodeoxyribonuclease activity"/>
    <property type="evidence" value="ECO:0007669"/>
    <property type="project" value="TreeGrafter"/>
</dbReference>
<keyword evidence="6" id="KW-1185">Reference proteome</keyword>